<dbReference type="AlphaFoldDB" id="A0A067C605"/>
<evidence type="ECO:0000256" key="1">
    <source>
        <dbReference type="SAM" id="Coils"/>
    </source>
</evidence>
<feature type="coiled-coil region" evidence="1">
    <location>
        <begin position="89"/>
        <end position="116"/>
    </location>
</feature>
<dbReference type="OrthoDB" id="155525at2759"/>
<reference evidence="2 3" key="1">
    <citation type="journal article" date="2013" name="PLoS Genet.">
        <title>Distinctive expansion of potential virulence genes in the genome of the oomycete fish pathogen Saprolegnia parasitica.</title>
        <authorList>
            <person name="Jiang R.H."/>
            <person name="de Bruijn I."/>
            <person name="Haas B.J."/>
            <person name="Belmonte R."/>
            <person name="Lobach L."/>
            <person name="Christie J."/>
            <person name="van den Ackerveken G."/>
            <person name="Bottin A."/>
            <person name="Bulone V."/>
            <person name="Diaz-Moreno S.M."/>
            <person name="Dumas B."/>
            <person name="Fan L."/>
            <person name="Gaulin E."/>
            <person name="Govers F."/>
            <person name="Grenville-Briggs L.J."/>
            <person name="Horner N.R."/>
            <person name="Levin J.Z."/>
            <person name="Mammella M."/>
            <person name="Meijer H.J."/>
            <person name="Morris P."/>
            <person name="Nusbaum C."/>
            <person name="Oome S."/>
            <person name="Phillips A.J."/>
            <person name="van Rooyen D."/>
            <person name="Rzeszutek E."/>
            <person name="Saraiva M."/>
            <person name="Secombes C.J."/>
            <person name="Seidl M.F."/>
            <person name="Snel B."/>
            <person name="Stassen J.H."/>
            <person name="Sykes S."/>
            <person name="Tripathy S."/>
            <person name="van den Berg H."/>
            <person name="Vega-Arreguin J.C."/>
            <person name="Wawra S."/>
            <person name="Young S.K."/>
            <person name="Zeng Q."/>
            <person name="Dieguez-Uribeondo J."/>
            <person name="Russ C."/>
            <person name="Tyler B.M."/>
            <person name="van West P."/>
        </authorList>
    </citation>
    <scope>NUCLEOTIDE SEQUENCE [LARGE SCALE GENOMIC DNA]</scope>
    <source>
        <strain evidence="2 3">CBS 223.65</strain>
    </source>
</reference>
<dbReference type="Proteomes" id="UP000030745">
    <property type="component" value="Unassembled WGS sequence"/>
</dbReference>
<organism evidence="2 3">
    <name type="scientific">Saprolegnia parasitica (strain CBS 223.65)</name>
    <dbReference type="NCBI Taxonomy" id="695850"/>
    <lineage>
        <taxon>Eukaryota</taxon>
        <taxon>Sar</taxon>
        <taxon>Stramenopiles</taxon>
        <taxon>Oomycota</taxon>
        <taxon>Saprolegniomycetes</taxon>
        <taxon>Saprolegniales</taxon>
        <taxon>Saprolegniaceae</taxon>
        <taxon>Saprolegnia</taxon>
    </lineage>
</organism>
<name>A0A067C605_SAPPC</name>
<dbReference type="OMA" id="RAMNEAH"/>
<dbReference type="GeneID" id="24134780"/>
<evidence type="ECO:0008006" key="4">
    <source>
        <dbReference type="Google" id="ProtNLM"/>
    </source>
</evidence>
<accession>A0A067C605</accession>
<keyword evidence="3" id="KW-1185">Reference proteome</keyword>
<proteinExistence type="predicted"/>
<protein>
    <recommendedName>
        <fullName evidence="4">START domain-containing protein</fullName>
    </recommendedName>
</protein>
<gene>
    <name evidence="2" type="ORF">SPRG_12855</name>
</gene>
<dbReference type="RefSeq" id="XP_012207329.1">
    <property type="nucleotide sequence ID" value="XM_012351939.1"/>
</dbReference>
<evidence type="ECO:0000313" key="2">
    <source>
        <dbReference type="EMBL" id="KDO21996.1"/>
    </source>
</evidence>
<sequence>MTLVESSISSESLLAFLAEASLTPPPSPPIEIHRGTKRLRPNPKEEVAYLMTSFAHLERQLHGLREHELRMSSLSGPWKLRAMNEAHFAQRALVENARLKAALDDQRQKLRAIERLSLKRPTLASAITDELLWKQGILSAVDQEAQLEKLLLHQREMLESEWIRHGLLDVIERFEPLQRISTTPSRLLDGPCDVHVVNCAVMPLSFRTMSHVVWDLKRKRKDFTCPSTREFHANLMYGRDLRSDEHPSMLPDLDSRFGNRRYIEADRIVIVWRAILEDQAHPHADGAWVENSRGWVTIHDMGDKECYLSAVVTISTPIHATADDDRAAETMRDRLLQYAESMCKIMGSAVEDAVRAHLANI</sequence>
<dbReference type="EMBL" id="KK583277">
    <property type="protein sequence ID" value="KDO21996.1"/>
    <property type="molecule type" value="Genomic_DNA"/>
</dbReference>
<evidence type="ECO:0000313" key="3">
    <source>
        <dbReference type="Proteomes" id="UP000030745"/>
    </source>
</evidence>
<dbReference type="KEGG" id="spar:SPRG_12855"/>
<dbReference type="VEuPathDB" id="FungiDB:SPRG_12855"/>
<keyword evidence="1" id="KW-0175">Coiled coil</keyword>